<gene>
    <name evidence="2" type="ORF">KIN20_026692</name>
</gene>
<feature type="compositionally biased region" description="Polar residues" evidence="1">
    <location>
        <begin position="99"/>
        <end position="116"/>
    </location>
</feature>
<feature type="region of interest" description="Disordered" evidence="1">
    <location>
        <begin position="89"/>
        <end position="120"/>
    </location>
</feature>
<evidence type="ECO:0000256" key="1">
    <source>
        <dbReference type="SAM" id="MobiDB-lite"/>
    </source>
</evidence>
<evidence type="ECO:0000313" key="3">
    <source>
        <dbReference type="Proteomes" id="UP001196413"/>
    </source>
</evidence>
<organism evidence="2 3">
    <name type="scientific">Parelaphostrongylus tenuis</name>
    <name type="common">Meningeal worm</name>
    <dbReference type="NCBI Taxonomy" id="148309"/>
    <lineage>
        <taxon>Eukaryota</taxon>
        <taxon>Metazoa</taxon>
        <taxon>Ecdysozoa</taxon>
        <taxon>Nematoda</taxon>
        <taxon>Chromadorea</taxon>
        <taxon>Rhabditida</taxon>
        <taxon>Rhabditina</taxon>
        <taxon>Rhabditomorpha</taxon>
        <taxon>Strongyloidea</taxon>
        <taxon>Metastrongylidae</taxon>
        <taxon>Parelaphostrongylus</taxon>
    </lineage>
</organism>
<dbReference type="EMBL" id="JAHQIW010005466">
    <property type="protein sequence ID" value="KAJ1366099.1"/>
    <property type="molecule type" value="Genomic_DNA"/>
</dbReference>
<accession>A0AAD5QYB2</accession>
<comment type="caution">
    <text evidence="2">The sequence shown here is derived from an EMBL/GenBank/DDBJ whole genome shotgun (WGS) entry which is preliminary data.</text>
</comment>
<protein>
    <submittedName>
        <fullName evidence="2">Uncharacterized protein</fullName>
    </submittedName>
</protein>
<sequence length="168" mass="18457">MPLIYRDFDMKFLKQMKRFPSRRHTLIPECNAIRSSLDLQSLRSYPDSIGPTSTLPSPCDIVNDLAFIDHLTEIRPYTAAAATSVVSDQQAPCYPGSPSEYSPNTGNRLNNNQVDDSSCEDGKLTASPSVVLETVVRTSTTAVSGRLCGVPRFEDTSVNTKSHKCTIL</sequence>
<evidence type="ECO:0000313" key="2">
    <source>
        <dbReference type="EMBL" id="KAJ1366099.1"/>
    </source>
</evidence>
<dbReference type="Proteomes" id="UP001196413">
    <property type="component" value="Unassembled WGS sequence"/>
</dbReference>
<keyword evidence="3" id="KW-1185">Reference proteome</keyword>
<reference evidence="2" key="1">
    <citation type="submission" date="2021-06" db="EMBL/GenBank/DDBJ databases">
        <title>Parelaphostrongylus tenuis whole genome reference sequence.</title>
        <authorList>
            <person name="Garwood T.J."/>
            <person name="Larsen P.A."/>
            <person name="Fountain-Jones N.M."/>
            <person name="Garbe J.R."/>
            <person name="Macchietto M.G."/>
            <person name="Kania S.A."/>
            <person name="Gerhold R.W."/>
            <person name="Richards J.E."/>
            <person name="Wolf T.M."/>
        </authorList>
    </citation>
    <scope>NUCLEOTIDE SEQUENCE</scope>
    <source>
        <strain evidence="2">MNPRO001-30</strain>
        <tissue evidence="2">Meninges</tissue>
    </source>
</reference>
<dbReference type="AlphaFoldDB" id="A0AAD5QYB2"/>
<name>A0AAD5QYB2_PARTN</name>
<proteinExistence type="predicted"/>